<dbReference type="Gene3D" id="1.10.3210.10">
    <property type="entry name" value="Hypothetical protein af1432"/>
    <property type="match status" value="1"/>
</dbReference>
<dbReference type="EMBL" id="LAZR01030319">
    <property type="protein sequence ID" value="KKL56970.1"/>
    <property type="molecule type" value="Genomic_DNA"/>
</dbReference>
<dbReference type="InterPro" id="IPR003607">
    <property type="entry name" value="HD/PDEase_dom"/>
</dbReference>
<evidence type="ECO:0000313" key="2">
    <source>
        <dbReference type="EMBL" id="KKL56970.1"/>
    </source>
</evidence>
<accession>A0A0F9FI94</accession>
<protein>
    <recommendedName>
        <fullName evidence="1">HDOD domain-containing protein</fullName>
    </recommendedName>
</protein>
<comment type="caution">
    <text evidence="2">The sequence shown here is derived from an EMBL/GenBank/DDBJ whole genome shotgun (WGS) entry which is preliminary data.</text>
</comment>
<dbReference type="SMART" id="SM00471">
    <property type="entry name" value="HDc"/>
    <property type="match status" value="1"/>
</dbReference>
<dbReference type="PANTHER" id="PTHR33525:SF3">
    <property type="entry name" value="RIBONUCLEASE Y"/>
    <property type="match status" value="1"/>
</dbReference>
<name>A0A0F9FI94_9ZZZZ</name>
<gene>
    <name evidence="2" type="ORF">LCGC14_2240070</name>
</gene>
<reference evidence="2" key="1">
    <citation type="journal article" date="2015" name="Nature">
        <title>Complex archaea that bridge the gap between prokaryotes and eukaryotes.</title>
        <authorList>
            <person name="Spang A."/>
            <person name="Saw J.H."/>
            <person name="Jorgensen S.L."/>
            <person name="Zaremba-Niedzwiedzka K."/>
            <person name="Martijn J."/>
            <person name="Lind A.E."/>
            <person name="van Eijk R."/>
            <person name="Schleper C."/>
            <person name="Guy L."/>
            <person name="Ettema T.J."/>
        </authorList>
    </citation>
    <scope>NUCLEOTIDE SEQUENCE</scope>
</reference>
<proteinExistence type="predicted"/>
<dbReference type="PANTHER" id="PTHR33525">
    <property type="match status" value="1"/>
</dbReference>
<dbReference type="PROSITE" id="PS51833">
    <property type="entry name" value="HDOD"/>
    <property type="match status" value="1"/>
</dbReference>
<dbReference type="SUPFAM" id="SSF109604">
    <property type="entry name" value="HD-domain/PDEase-like"/>
    <property type="match status" value="1"/>
</dbReference>
<dbReference type="InterPro" id="IPR013976">
    <property type="entry name" value="HDOD"/>
</dbReference>
<evidence type="ECO:0000259" key="1">
    <source>
        <dbReference type="PROSITE" id="PS51833"/>
    </source>
</evidence>
<feature type="domain" description="HDOD" evidence="1">
    <location>
        <begin position="21"/>
        <end position="211"/>
    </location>
</feature>
<dbReference type="AlphaFoldDB" id="A0A0F9FI94"/>
<organism evidence="2">
    <name type="scientific">marine sediment metagenome</name>
    <dbReference type="NCBI Taxonomy" id="412755"/>
    <lineage>
        <taxon>unclassified sequences</taxon>
        <taxon>metagenomes</taxon>
        <taxon>ecological metagenomes</taxon>
    </lineage>
</organism>
<dbReference type="InterPro" id="IPR052340">
    <property type="entry name" value="RNase_Y/CdgJ"/>
</dbReference>
<sequence>MNAKASPPPNKSASGSYRAKLPVLPVSASQLLALDKNGTDYYEEVLELASKDPVIAAQIIKLSNSAAQGGRAEIETLHQAVARIGIDQVSSLITLISLSKIFTPSTQFHRNLWIHALQVAVASRKLAHLNRINTEQSYLTGLLHEIGRFILLMDDLDKFNALKAYPTANQALMIKEQEIFGHTSAAITIALLHSWNIPEPITQAISRHLKPATEAHQPLNKFTQEAPSVTLFDVLSVADDLSLLALKKPEIVAMDETDIEPLVREILTKTKSHGLFAAPAFLAKSLPGIIEEAADLASSLGLS</sequence>
<dbReference type="Pfam" id="PF08668">
    <property type="entry name" value="HDOD"/>
    <property type="match status" value="1"/>
</dbReference>